<reference evidence="5 6" key="1">
    <citation type="submission" date="2017-04" db="EMBL/GenBank/DDBJ databases">
        <authorList>
            <person name="Afonso C.L."/>
            <person name="Miller P.J."/>
            <person name="Scott M.A."/>
            <person name="Spackman E."/>
            <person name="Goraichik I."/>
            <person name="Dimitrov K.M."/>
            <person name="Suarez D.L."/>
            <person name="Swayne D.E."/>
        </authorList>
    </citation>
    <scope>NUCLEOTIDE SEQUENCE [LARGE SCALE GENOMIC DNA]</scope>
    <source>
        <strain evidence="5 6">11</strain>
    </source>
</reference>
<evidence type="ECO:0000313" key="5">
    <source>
        <dbReference type="EMBL" id="SMG41640.1"/>
    </source>
</evidence>
<dbReference type="SMART" id="SM00028">
    <property type="entry name" value="TPR"/>
    <property type="match status" value="4"/>
</dbReference>
<dbReference type="RefSeq" id="WP_085494624.1">
    <property type="nucleotide sequence ID" value="NZ_FXAZ01000003.1"/>
</dbReference>
<sequence length="612" mass="70784">MSDNLPTRLATFDQEEDSVLKFKLLVPKNKYLVRTESGGDYGVDLILELKNNQSMTNFRIHMQLKSNSTRKVSNGGTFGFSVPVSTLNYLMNQPRSIFVVYVEKSNCFLWEWVAEINKVCIDKGMELSSTTQKEVKYEFQKELAYKSFDEIFNMVTNHGTFTREVSLRLMNGFEVVPGVGGQIVDTIDTFRKEYEQAQELEKGYKFAKALEKYDALSKFLKTEGIYAKCAILAESINDYKRAISYCDKILNNNTCHFEANIIKGTSLGQLRKYREAITVLEKALSLEENFIVLNNLGYSWWMNNHPEKATKYYLRILQVDQSKAVQTHINLALCYDQMFNFSEAFRHIAIALEIDPSSSKALAIAGKFHRFFGRNDIAEEYFRRSLDINPHDYVAISGLALILVERRESFEAAHYFGIWMKDHGQTLFKNKRKKEQNVLIVDMTWRSINPILLKQLTKRKFMVSFENGEEHHIEIQKKDWVAIGAILEKTEDVEIPILPYLLKVYEQEQDAVQTIKQILQRVSLTQYAFMPDTYVDVNSSIQVIIKELEKSVFFTIVFNDFRITGSTNASDKVGFKQFIKSFSSSKEIQIHIRDESKRKNIIISGVKKVFIS</sequence>
<dbReference type="OrthoDB" id="9769030at2"/>
<dbReference type="InterPro" id="IPR011990">
    <property type="entry name" value="TPR-like_helical_dom_sf"/>
</dbReference>
<dbReference type="Pfam" id="PF14280">
    <property type="entry name" value="DUF4365"/>
    <property type="match status" value="1"/>
</dbReference>
<proteinExistence type="predicted"/>
<keyword evidence="6" id="KW-1185">Reference proteome</keyword>
<evidence type="ECO:0000256" key="3">
    <source>
        <dbReference type="PROSITE-ProRule" id="PRU00339"/>
    </source>
</evidence>
<organism evidence="5 6">
    <name type="scientific">Paenibacillus aquistagni</name>
    <dbReference type="NCBI Taxonomy" id="1852522"/>
    <lineage>
        <taxon>Bacteria</taxon>
        <taxon>Bacillati</taxon>
        <taxon>Bacillota</taxon>
        <taxon>Bacilli</taxon>
        <taxon>Bacillales</taxon>
        <taxon>Paenibacillaceae</taxon>
        <taxon>Paenibacillus</taxon>
    </lineage>
</organism>
<accession>A0A1X7KJL9</accession>
<name>A0A1X7KJL9_9BACL</name>
<dbReference type="STRING" id="1852522.SAMN06295960_2414"/>
<dbReference type="PANTHER" id="PTHR44943">
    <property type="entry name" value="CELLULOSE SYNTHASE OPERON PROTEIN C"/>
    <property type="match status" value="1"/>
</dbReference>
<dbReference type="InterPro" id="IPR025375">
    <property type="entry name" value="DUF4365"/>
</dbReference>
<dbReference type="Proteomes" id="UP000193834">
    <property type="component" value="Unassembled WGS sequence"/>
</dbReference>
<dbReference type="PROSITE" id="PS50005">
    <property type="entry name" value="TPR"/>
    <property type="match status" value="2"/>
</dbReference>
<dbReference type="SUPFAM" id="SSF48452">
    <property type="entry name" value="TPR-like"/>
    <property type="match status" value="1"/>
</dbReference>
<evidence type="ECO:0000313" key="6">
    <source>
        <dbReference type="Proteomes" id="UP000193834"/>
    </source>
</evidence>
<dbReference type="PANTHER" id="PTHR44943:SF8">
    <property type="entry name" value="TPR REPEAT-CONTAINING PROTEIN MJ0263"/>
    <property type="match status" value="1"/>
</dbReference>
<evidence type="ECO:0000256" key="2">
    <source>
        <dbReference type="ARBA" id="ARBA00022803"/>
    </source>
</evidence>
<keyword evidence="1" id="KW-0677">Repeat</keyword>
<feature type="repeat" description="TPR" evidence="3">
    <location>
        <begin position="325"/>
        <end position="358"/>
    </location>
</feature>
<feature type="domain" description="DUF4365" evidence="4">
    <location>
        <begin position="15"/>
        <end position="117"/>
    </location>
</feature>
<evidence type="ECO:0000259" key="4">
    <source>
        <dbReference type="Pfam" id="PF14280"/>
    </source>
</evidence>
<keyword evidence="2 3" id="KW-0802">TPR repeat</keyword>
<dbReference type="InterPro" id="IPR051685">
    <property type="entry name" value="Ycf3/AcsC/BcsC/TPR_MFPF"/>
</dbReference>
<dbReference type="AlphaFoldDB" id="A0A1X7KJL9"/>
<feature type="repeat" description="TPR" evidence="3">
    <location>
        <begin position="359"/>
        <end position="392"/>
    </location>
</feature>
<gene>
    <name evidence="5" type="ORF">SAMN06295960_2414</name>
</gene>
<dbReference type="Pfam" id="PF13181">
    <property type="entry name" value="TPR_8"/>
    <property type="match status" value="2"/>
</dbReference>
<dbReference type="Gene3D" id="1.25.40.10">
    <property type="entry name" value="Tetratricopeptide repeat domain"/>
    <property type="match status" value="2"/>
</dbReference>
<protein>
    <submittedName>
        <fullName evidence="5">Tetratricopeptide repeat-containing protein</fullName>
    </submittedName>
</protein>
<dbReference type="EMBL" id="FXAZ01000003">
    <property type="protein sequence ID" value="SMG41640.1"/>
    <property type="molecule type" value="Genomic_DNA"/>
</dbReference>
<evidence type="ECO:0000256" key="1">
    <source>
        <dbReference type="ARBA" id="ARBA00022737"/>
    </source>
</evidence>
<dbReference type="InterPro" id="IPR019734">
    <property type="entry name" value="TPR_rpt"/>
</dbReference>